<dbReference type="RefSeq" id="WP_016610551.1">
    <property type="nucleotide sequence ID" value="NZ_CP046123.1"/>
</dbReference>
<dbReference type="AlphaFoldDB" id="A0A1V3NMR1"/>
<feature type="transmembrane region" description="Helical" evidence="1">
    <location>
        <begin position="6"/>
        <end position="26"/>
    </location>
</feature>
<organism evidence="3 4">
    <name type="scientific">Enterococcus casseliflavus</name>
    <name type="common">Enterococcus flavescens</name>
    <dbReference type="NCBI Taxonomy" id="37734"/>
    <lineage>
        <taxon>Bacteria</taxon>
        <taxon>Bacillati</taxon>
        <taxon>Bacillota</taxon>
        <taxon>Bacilli</taxon>
        <taxon>Lactobacillales</taxon>
        <taxon>Enterococcaceae</taxon>
        <taxon>Enterococcus</taxon>
    </lineage>
</organism>
<sequence length="65" mass="7496">MSILFDLLQLLAVICIAYLLFTKNHFLKQLTAVQKMVFVVLCISVILPALYEFITGFAQGFWERL</sequence>
<evidence type="ECO:0000313" key="2">
    <source>
        <dbReference type="EMBL" id="QGN28641.1"/>
    </source>
</evidence>
<evidence type="ECO:0000313" key="4">
    <source>
        <dbReference type="Proteomes" id="UP000286288"/>
    </source>
</evidence>
<evidence type="ECO:0000313" key="5">
    <source>
        <dbReference type="Proteomes" id="UP000422837"/>
    </source>
</evidence>
<reference evidence="3 4" key="1">
    <citation type="submission" date="2018-08" db="EMBL/GenBank/DDBJ databases">
        <title>A genome reference for cultivated species of the human gut microbiota.</title>
        <authorList>
            <person name="Zou Y."/>
            <person name="Xue W."/>
            <person name="Luo G."/>
        </authorList>
    </citation>
    <scope>NUCLEOTIDE SEQUENCE [LARGE SCALE GENOMIC DNA]</scope>
    <source>
        <strain evidence="3 4">AF48-16</strain>
    </source>
</reference>
<dbReference type="Proteomes" id="UP000286288">
    <property type="component" value="Unassembled WGS sequence"/>
</dbReference>
<accession>A0A1V3NMR1</accession>
<gene>
    <name evidence="3" type="ORF">DW084_13985</name>
    <name evidence="2" type="ORF">GFU50_03595</name>
</gene>
<dbReference type="EMBL" id="CP046123">
    <property type="protein sequence ID" value="QGN28641.1"/>
    <property type="molecule type" value="Genomic_DNA"/>
</dbReference>
<reference evidence="2 5" key="2">
    <citation type="submission" date="2019-11" db="EMBL/GenBank/DDBJ databases">
        <title>Detection and genome characteristic of a blood enterococcus casselifavus isolate from Zhengzhou,china.</title>
        <authorList>
            <person name="Wen P."/>
        </authorList>
    </citation>
    <scope>NUCLEOTIDE SEQUENCE [LARGE SCALE GENOMIC DNA]</scope>
    <source>
        <strain evidence="2 5">EC291</strain>
    </source>
</reference>
<name>A0A1V3NMR1_ENTCA</name>
<evidence type="ECO:0000256" key="1">
    <source>
        <dbReference type="SAM" id="Phobius"/>
    </source>
</evidence>
<protein>
    <submittedName>
        <fullName evidence="3">Uncharacterized protein</fullName>
    </submittedName>
</protein>
<dbReference type="EMBL" id="QRMZ01000020">
    <property type="protein sequence ID" value="RHK05386.1"/>
    <property type="molecule type" value="Genomic_DNA"/>
</dbReference>
<keyword evidence="1" id="KW-0812">Transmembrane</keyword>
<proteinExistence type="predicted"/>
<keyword evidence="1" id="KW-0472">Membrane</keyword>
<dbReference type="Proteomes" id="UP000422837">
    <property type="component" value="Chromosome"/>
</dbReference>
<keyword evidence="1" id="KW-1133">Transmembrane helix</keyword>
<evidence type="ECO:0000313" key="3">
    <source>
        <dbReference type="EMBL" id="RHK05386.1"/>
    </source>
</evidence>
<dbReference type="GeneID" id="83458594"/>
<feature type="transmembrane region" description="Helical" evidence="1">
    <location>
        <begin position="38"/>
        <end position="62"/>
    </location>
</feature>